<sequence length="200" mass="20763">AVLLTSRQEAVLAEAERDKAFLPFGAGLTGIIAAVCVTLSLFNKNFGEFLPQDDVVPVLLAGDDILLAFLAVGSVAGAVVTSDRNLCMSTVLKPPVPKREFADDESNEWQKSSLPVEARRPDVLSRVAVAFLTLAGCLLPLPLVVGSFTDGLAALWASATAVSNGAQSLSISDSATIEAFQELFDETAVVVSATAAAQAA</sequence>
<feature type="transmembrane region" description="Helical" evidence="1">
    <location>
        <begin position="21"/>
        <end position="43"/>
    </location>
</feature>
<protein>
    <recommendedName>
        <fullName evidence="4">H(+)-exporting diphosphatase</fullName>
    </recommendedName>
</protein>
<dbReference type="Proteomes" id="UP001189429">
    <property type="component" value="Unassembled WGS sequence"/>
</dbReference>
<keyword evidence="3" id="KW-1185">Reference proteome</keyword>
<dbReference type="EMBL" id="CAUYUJ010007880">
    <property type="protein sequence ID" value="CAK0822247.1"/>
    <property type="molecule type" value="Genomic_DNA"/>
</dbReference>
<keyword evidence="1" id="KW-0812">Transmembrane</keyword>
<accession>A0ABN9RUZ2</accession>
<keyword evidence="1" id="KW-0472">Membrane</keyword>
<evidence type="ECO:0000313" key="3">
    <source>
        <dbReference type="Proteomes" id="UP001189429"/>
    </source>
</evidence>
<feature type="non-terminal residue" evidence="2">
    <location>
        <position position="1"/>
    </location>
</feature>
<reference evidence="2" key="1">
    <citation type="submission" date="2023-10" db="EMBL/GenBank/DDBJ databases">
        <authorList>
            <person name="Chen Y."/>
            <person name="Shah S."/>
            <person name="Dougan E. K."/>
            <person name="Thang M."/>
            <person name="Chan C."/>
        </authorList>
    </citation>
    <scope>NUCLEOTIDE SEQUENCE [LARGE SCALE GENOMIC DNA]</scope>
</reference>
<feature type="transmembrane region" description="Helical" evidence="1">
    <location>
        <begin position="55"/>
        <end position="80"/>
    </location>
</feature>
<comment type="caution">
    <text evidence="2">The sequence shown here is derived from an EMBL/GenBank/DDBJ whole genome shotgun (WGS) entry which is preliminary data.</text>
</comment>
<evidence type="ECO:0000256" key="1">
    <source>
        <dbReference type="SAM" id="Phobius"/>
    </source>
</evidence>
<name>A0ABN9RUZ2_9DINO</name>
<feature type="transmembrane region" description="Helical" evidence="1">
    <location>
        <begin position="127"/>
        <end position="148"/>
    </location>
</feature>
<evidence type="ECO:0000313" key="2">
    <source>
        <dbReference type="EMBL" id="CAK0822247.1"/>
    </source>
</evidence>
<proteinExistence type="predicted"/>
<organism evidence="2 3">
    <name type="scientific">Prorocentrum cordatum</name>
    <dbReference type="NCBI Taxonomy" id="2364126"/>
    <lineage>
        <taxon>Eukaryota</taxon>
        <taxon>Sar</taxon>
        <taxon>Alveolata</taxon>
        <taxon>Dinophyceae</taxon>
        <taxon>Prorocentrales</taxon>
        <taxon>Prorocentraceae</taxon>
        <taxon>Prorocentrum</taxon>
    </lineage>
</organism>
<evidence type="ECO:0008006" key="4">
    <source>
        <dbReference type="Google" id="ProtNLM"/>
    </source>
</evidence>
<keyword evidence="1" id="KW-1133">Transmembrane helix</keyword>
<gene>
    <name evidence="2" type="ORF">PCOR1329_LOCUS23316</name>
</gene>
<feature type="non-terminal residue" evidence="2">
    <location>
        <position position="200"/>
    </location>
</feature>